<reference evidence="3" key="1">
    <citation type="journal article" date="2016" name="Nat. Commun.">
        <title>The Gonium pectorale genome demonstrates co-option of cell cycle regulation during the evolution of multicellularity.</title>
        <authorList>
            <person name="Hanschen E.R."/>
            <person name="Marriage T.N."/>
            <person name="Ferris P.J."/>
            <person name="Hamaji T."/>
            <person name="Toyoda A."/>
            <person name="Fujiyama A."/>
            <person name="Neme R."/>
            <person name="Noguchi H."/>
            <person name="Minakuchi Y."/>
            <person name="Suzuki M."/>
            <person name="Kawai-Toyooka H."/>
            <person name="Smith D.R."/>
            <person name="Sparks H."/>
            <person name="Anderson J."/>
            <person name="Bakaric R."/>
            <person name="Luria V."/>
            <person name="Karger A."/>
            <person name="Kirschner M.W."/>
            <person name="Durand P.M."/>
            <person name="Michod R.E."/>
            <person name="Nozaki H."/>
            <person name="Olson B.J."/>
        </authorList>
    </citation>
    <scope>NUCLEOTIDE SEQUENCE [LARGE SCALE GENOMIC DNA]</scope>
    <source>
        <strain evidence="3">NIES-2863</strain>
    </source>
</reference>
<comment type="caution">
    <text evidence="2">The sequence shown here is derived from an EMBL/GenBank/DDBJ whole genome shotgun (WGS) entry which is preliminary data.</text>
</comment>
<dbReference type="Proteomes" id="UP000075714">
    <property type="component" value="Unassembled WGS sequence"/>
</dbReference>
<organism evidence="2 3">
    <name type="scientific">Gonium pectorale</name>
    <name type="common">Green alga</name>
    <dbReference type="NCBI Taxonomy" id="33097"/>
    <lineage>
        <taxon>Eukaryota</taxon>
        <taxon>Viridiplantae</taxon>
        <taxon>Chlorophyta</taxon>
        <taxon>core chlorophytes</taxon>
        <taxon>Chlorophyceae</taxon>
        <taxon>CS clade</taxon>
        <taxon>Chlamydomonadales</taxon>
        <taxon>Volvocaceae</taxon>
        <taxon>Gonium</taxon>
    </lineage>
</organism>
<proteinExistence type="predicted"/>
<evidence type="ECO:0000256" key="1">
    <source>
        <dbReference type="SAM" id="MobiDB-lite"/>
    </source>
</evidence>
<feature type="region of interest" description="Disordered" evidence="1">
    <location>
        <begin position="1"/>
        <end position="27"/>
    </location>
</feature>
<evidence type="ECO:0000313" key="3">
    <source>
        <dbReference type="Proteomes" id="UP000075714"/>
    </source>
</evidence>
<dbReference type="EMBL" id="LSYV01000003">
    <property type="protein sequence ID" value="KXZ55468.1"/>
    <property type="molecule type" value="Genomic_DNA"/>
</dbReference>
<dbReference type="AlphaFoldDB" id="A0A150H0S6"/>
<protein>
    <submittedName>
        <fullName evidence="2">Uncharacterized protein</fullName>
    </submittedName>
</protein>
<gene>
    <name evidence="2" type="ORF">GPECTOR_2g1017</name>
</gene>
<sequence length="60" mass="6238">MGRSPSLTFDMPVPPLQPADGRGSGPLGKSSYDIAVAAAAVMGTGAAYPRSPSRRYKMKL</sequence>
<name>A0A150H0S6_GONPE</name>
<evidence type="ECO:0000313" key="2">
    <source>
        <dbReference type="EMBL" id="KXZ55468.1"/>
    </source>
</evidence>
<accession>A0A150H0S6</accession>
<keyword evidence="3" id="KW-1185">Reference proteome</keyword>